<reference evidence="2" key="1">
    <citation type="submission" date="2020-11" db="EMBL/GenBank/DDBJ databases">
        <authorList>
            <consortium name="DOE Joint Genome Institute"/>
            <person name="Ahrendt S."/>
            <person name="Riley R."/>
            <person name="Andreopoulos W."/>
            <person name="Labutti K."/>
            <person name="Pangilinan J."/>
            <person name="Ruiz-Duenas F.J."/>
            <person name="Barrasa J.M."/>
            <person name="Sanchez-Garcia M."/>
            <person name="Camarero S."/>
            <person name="Miyauchi S."/>
            <person name="Serrano A."/>
            <person name="Linde D."/>
            <person name="Babiker R."/>
            <person name="Drula E."/>
            <person name="Ayuso-Fernandez I."/>
            <person name="Pacheco R."/>
            <person name="Padilla G."/>
            <person name="Ferreira P."/>
            <person name="Barriuso J."/>
            <person name="Kellner H."/>
            <person name="Castanera R."/>
            <person name="Alfaro M."/>
            <person name="Ramirez L."/>
            <person name="Pisabarro A.G."/>
            <person name="Kuo A."/>
            <person name="Tritt A."/>
            <person name="Lipzen A."/>
            <person name="He G."/>
            <person name="Yan M."/>
            <person name="Ng V."/>
            <person name="Cullen D."/>
            <person name="Martin F."/>
            <person name="Rosso M.-N."/>
            <person name="Henrissat B."/>
            <person name="Hibbett D."/>
            <person name="Martinez A.T."/>
            <person name="Grigoriev I.V."/>
        </authorList>
    </citation>
    <scope>NUCLEOTIDE SEQUENCE</scope>
    <source>
        <strain evidence="2">AH 40177</strain>
    </source>
</reference>
<dbReference type="EMBL" id="JADNRY010000009">
    <property type="protein sequence ID" value="KAF9075614.1"/>
    <property type="molecule type" value="Genomic_DNA"/>
</dbReference>
<feature type="compositionally biased region" description="Basic and acidic residues" evidence="1">
    <location>
        <begin position="104"/>
        <end position="121"/>
    </location>
</feature>
<dbReference type="Proteomes" id="UP000772434">
    <property type="component" value="Unassembled WGS sequence"/>
</dbReference>
<dbReference type="AlphaFoldDB" id="A0A9P5PZQ7"/>
<comment type="caution">
    <text evidence="2">The sequence shown here is derived from an EMBL/GenBank/DDBJ whole genome shotgun (WGS) entry which is preliminary data.</text>
</comment>
<gene>
    <name evidence="2" type="ORF">BDP27DRAFT_1041751</name>
</gene>
<sequence>MDPPESLEKIFQRVEEESQKRAQDDEGVEAAARSENKMPIDVQKLKARRRGSISITRFGQLAEEPLPSKEPTSTSPPNSPTTIITALTTQSSFYQSQLLNTSRESLDSHASDNEGLHAEDDNHVTQVHRIAARQTLTRTMGSFLPRRLSRARSRPVIEDMDGTLVIGVSVQAATVEESNDAESRLPTAIVIAGGNDSLSPALNPKASKSSLRSVSSNNNPSNTNWVAKFTKILRRKSGQPLTQTAT</sequence>
<feature type="region of interest" description="Disordered" evidence="1">
    <location>
        <begin position="14"/>
        <end position="83"/>
    </location>
</feature>
<feature type="region of interest" description="Disordered" evidence="1">
    <location>
        <begin position="102"/>
        <end position="121"/>
    </location>
</feature>
<keyword evidence="3" id="KW-1185">Reference proteome</keyword>
<proteinExistence type="predicted"/>
<organism evidence="2 3">
    <name type="scientific">Rhodocollybia butyracea</name>
    <dbReference type="NCBI Taxonomy" id="206335"/>
    <lineage>
        <taxon>Eukaryota</taxon>
        <taxon>Fungi</taxon>
        <taxon>Dikarya</taxon>
        <taxon>Basidiomycota</taxon>
        <taxon>Agaricomycotina</taxon>
        <taxon>Agaricomycetes</taxon>
        <taxon>Agaricomycetidae</taxon>
        <taxon>Agaricales</taxon>
        <taxon>Marasmiineae</taxon>
        <taxon>Omphalotaceae</taxon>
        <taxon>Rhodocollybia</taxon>
    </lineage>
</organism>
<feature type="compositionally biased region" description="Low complexity" evidence="1">
    <location>
        <begin position="207"/>
        <end position="222"/>
    </location>
</feature>
<dbReference type="OrthoDB" id="3191896at2759"/>
<evidence type="ECO:0000256" key="1">
    <source>
        <dbReference type="SAM" id="MobiDB-lite"/>
    </source>
</evidence>
<name>A0A9P5PZQ7_9AGAR</name>
<feature type="region of interest" description="Disordered" evidence="1">
    <location>
        <begin position="194"/>
        <end position="222"/>
    </location>
</feature>
<accession>A0A9P5PZQ7</accession>
<protein>
    <submittedName>
        <fullName evidence="2">Uncharacterized protein</fullName>
    </submittedName>
</protein>
<feature type="compositionally biased region" description="Low complexity" evidence="1">
    <location>
        <begin position="63"/>
        <end position="82"/>
    </location>
</feature>
<evidence type="ECO:0000313" key="3">
    <source>
        <dbReference type="Proteomes" id="UP000772434"/>
    </source>
</evidence>
<evidence type="ECO:0000313" key="2">
    <source>
        <dbReference type="EMBL" id="KAF9075614.1"/>
    </source>
</evidence>
<feature type="compositionally biased region" description="Basic and acidic residues" evidence="1">
    <location>
        <begin position="14"/>
        <end position="24"/>
    </location>
</feature>